<keyword evidence="4 11" id="KW-0963">Cytoplasm</keyword>
<dbReference type="NCBIfam" id="TIGR00456">
    <property type="entry name" value="argS"/>
    <property type="match status" value="1"/>
</dbReference>
<evidence type="ECO:0000256" key="9">
    <source>
        <dbReference type="ARBA" id="ARBA00023146"/>
    </source>
</evidence>
<dbReference type="GeneID" id="87106112"/>
<comment type="similarity">
    <text evidence="2 11 12">Belongs to the class-I aminoacyl-tRNA synthetase family.</text>
</comment>
<dbReference type="PANTHER" id="PTHR11956">
    <property type="entry name" value="ARGINYL-TRNA SYNTHETASE"/>
    <property type="match status" value="1"/>
</dbReference>
<dbReference type="SUPFAM" id="SSF47323">
    <property type="entry name" value="Anticodon-binding domain of a subclass of class I aminoacyl-tRNA synthetases"/>
    <property type="match status" value="1"/>
</dbReference>
<dbReference type="EC" id="6.1.1.19" evidence="11"/>
<dbReference type="InterPro" id="IPR036695">
    <property type="entry name" value="Arg-tRNA-synth_N_sf"/>
</dbReference>
<evidence type="ECO:0000313" key="15">
    <source>
        <dbReference type="EMBL" id="AFK05991.1"/>
    </source>
</evidence>
<dbReference type="STRING" id="660470.Theba_0257"/>
<dbReference type="Gene3D" id="1.10.730.10">
    <property type="entry name" value="Isoleucyl-tRNA Synthetase, Domain 1"/>
    <property type="match status" value="1"/>
</dbReference>
<protein>
    <recommendedName>
        <fullName evidence="11">Arginine--tRNA ligase</fullName>
        <ecNumber evidence="11">6.1.1.19</ecNumber>
    </recommendedName>
    <alternativeName>
        <fullName evidence="11">Arginyl-tRNA synthetase</fullName>
        <shortName evidence="11">ArgRS</shortName>
    </alternativeName>
</protein>
<dbReference type="EMBL" id="CP003532">
    <property type="protein sequence ID" value="AFK05991.1"/>
    <property type="molecule type" value="Genomic_DNA"/>
</dbReference>
<evidence type="ECO:0000256" key="1">
    <source>
        <dbReference type="ARBA" id="ARBA00004496"/>
    </source>
</evidence>
<name>I2F238_9BACT</name>
<keyword evidence="8 11" id="KW-0648">Protein biosynthesis</keyword>
<evidence type="ECO:0000256" key="7">
    <source>
        <dbReference type="ARBA" id="ARBA00022840"/>
    </source>
</evidence>
<evidence type="ECO:0000256" key="3">
    <source>
        <dbReference type="ARBA" id="ARBA00011245"/>
    </source>
</evidence>
<organism evidence="15 16">
    <name type="scientific">Mesotoga prima MesG1.Ag.4.2</name>
    <dbReference type="NCBI Taxonomy" id="660470"/>
    <lineage>
        <taxon>Bacteria</taxon>
        <taxon>Thermotogati</taxon>
        <taxon>Thermotogota</taxon>
        <taxon>Thermotogae</taxon>
        <taxon>Kosmotogales</taxon>
        <taxon>Kosmotogaceae</taxon>
        <taxon>Mesotoga</taxon>
    </lineage>
</organism>
<comment type="subcellular location">
    <subcellularLocation>
        <location evidence="1 11">Cytoplasm</location>
    </subcellularLocation>
</comment>
<dbReference type="InterPro" id="IPR035684">
    <property type="entry name" value="ArgRS_core"/>
</dbReference>
<evidence type="ECO:0000259" key="14">
    <source>
        <dbReference type="SMART" id="SM01016"/>
    </source>
</evidence>
<keyword evidence="16" id="KW-1185">Reference proteome</keyword>
<dbReference type="InterPro" id="IPR009080">
    <property type="entry name" value="tRNAsynth_Ia_anticodon-bd"/>
</dbReference>
<dbReference type="GO" id="GO:0005737">
    <property type="term" value="C:cytoplasm"/>
    <property type="evidence" value="ECO:0007669"/>
    <property type="project" value="UniProtKB-SubCell"/>
</dbReference>
<dbReference type="KEGG" id="mpg:Theba_0257"/>
<dbReference type="SMART" id="SM00836">
    <property type="entry name" value="DALR_1"/>
    <property type="match status" value="1"/>
</dbReference>
<dbReference type="eggNOG" id="COG0018">
    <property type="taxonomic scope" value="Bacteria"/>
</dbReference>
<feature type="domain" description="DALR anticodon binding" evidence="13">
    <location>
        <begin position="425"/>
        <end position="543"/>
    </location>
</feature>
<proteinExistence type="inferred from homology"/>
<dbReference type="InterPro" id="IPR008909">
    <property type="entry name" value="DALR_anticod-bd"/>
</dbReference>
<keyword evidence="5 11" id="KW-0436">Ligase</keyword>
<dbReference type="FunFam" id="3.40.50.620:FF:000062">
    <property type="entry name" value="Arginine--tRNA ligase"/>
    <property type="match status" value="1"/>
</dbReference>
<sequence length="543" mass="62100">MFKEKLENSIKKVLEEFDIYDDKIDFKVEIPPEGFGDLSTNAAFILSRILKKSPREIANIICDRLGNEADYSRVEVAGPGFINVDFSITYLSSVLAELIDAPDFWKRKGDTRIQFEFASANPTGPFTVGHGRQAVFGDVLCRVFSCRGYGVHREMYINDAGRQIGLLGRSLWVRYNQYLGVEEELPEDGYQGEYLIDIARGLAGEIGERFKAVWNSEAEAFFKKYALDKMLEDIMGTLKRLRVEFDNVFFESSLIDDGTVDSVIGMLERKELIYESEGARWLKVSNFVEDDDKVLVRSNGSYTYFMTDIAYHYNKHDRGFKKVFDIWGADHMGHIPRMNAAMKALGIEDGFLNVIVHQYVNLKREGEVVKMSTRRGEFTTLDELVEAVGVDSTRYFFAMFDPDTHMLFDIDLARQRSNDNPVFYVQYANARISNVFRTAKEKNVKRSRDSLELLDSQEDRRIIKLLTIFPEILDSVVADYRTNRLTSYLEDLSRAFHGYYNKNIIVDPENPALSGARLALCEAIQNILRSGLELLGVEAPDSM</sequence>
<evidence type="ECO:0000256" key="4">
    <source>
        <dbReference type="ARBA" id="ARBA00022490"/>
    </source>
</evidence>
<dbReference type="AlphaFoldDB" id="I2F238"/>
<keyword evidence="6 11" id="KW-0547">Nucleotide-binding</keyword>
<dbReference type="GO" id="GO:0005524">
    <property type="term" value="F:ATP binding"/>
    <property type="evidence" value="ECO:0007669"/>
    <property type="project" value="UniProtKB-UniRule"/>
</dbReference>
<dbReference type="Pfam" id="PF03485">
    <property type="entry name" value="Arg_tRNA_synt_N"/>
    <property type="match status" value="1"/>
</dbReference>
<evidence type="ECO:0000256" key="12">
    <source>
        <dbReference type="RuleBase" id="RU363038"/>
    </source>
</evidence>
<evidence type="ECO:0000256" key="8">
    <source>
        <dbReference type="ARBA" id="ARBA00022917"/>
    </source>
</evidence>
<dbReference type="GO" id="GO:0006420">
    <property type="term" value="P:arginyl-tRNA aminoacylation"/>
    <property type="evidence" value="ECO:0007669"/>
    <property type="project" value="UniProtKB-UniRule"/>
</dbReference>
<dbReference type="Gene3D" id="3.30.1360.70">
    <property type="entry name" value="Arginyl tRNA synthetase N-terminal domain"/>
    <property type="match status" value="1"/>
</dbReference>
<dbReference type="PROSITE" id="PS00178">
    <property type="entry name" value="AA_TRNA_LIGASE_I"/>
    <property type="match status" value="1"/>
</dbReference>
<dbReference type="SUPFAM" id="SSF52374">
    <property type="entry name" value="Nucleotidylyl transferase"/>
    <property type="match status" value="1"/>
</dbReference>
<gene>
    <name evidence="11" type="primary">argS</name>
    <name evidence="15" type="ORF">Theba_0257</name>
</gene>
<evidence type="ECO:0000313" key="16">
    <source>
        <dbReference type="Proteomes" id="UP000002881"/>
    </source>
</evidence>
<reference evidence="15 16" key="1">
    <citation type="journal article" date="2012" name="Genome Biol. Evol.">
        <title>Genome Sequence of the Mesophilic Thermotogales Bacterium Mesotoga prima MesG1.Ag.4.2 Reveals the Largest Thermotogales Genome To Date.</title>
        <authorList>
            <person name="Zhaxybayeva O."/>
            <person name="Swithers K.S."/>
            <person name="Foght J."/>
            <person name="Green A.G."/>
            <person name="Bruce D."/>
            <person name="Detter C."/>
            <person name="Han S."/>
            <person name="Teshima H."/>
            <person name="Han J."/>
            <person name="Woyke T."/>
            <person name="Pitluck S."/>
            <person name="Nolan M."/>
            <person name="Ivanova N."/>
            <person name="Pati A."/>
            <person name="Land M.L."/>
            <person name="Dlutek M."/>
            <person name="Doolittle W.F."/>
            <person name="Noll K.M."/>
            <person name="Nesbo C.L."/>
        </authorList>
    </citation>
    <scope>NUCLEOTIDE SEQUENCE [LARGE SCALE GENOMIC DNA]</scope>
    <source>
        <strain evidence="16">mesG1.Ag.4.2</strain>
    </source>
</reference>
<dbReference type="Gene3D" id="3.40.50.620">
    <property type="entry name" value="HUPs"/>
    <property type="match status" value="1"/>
</dbReference>
<dbReference type="CDD" id="cd00671">
    <property type="entry name" value="ArgRS_core"/>
    <property type="match status" value="1"/>
</dbReference>
<dbReference type="GO" id="GO:0004814">
    <property type="term" value="F:arginine-tRNA ligase activity"/>
    <property type="evidence" value="ECO:0007669"/>
    <property type="project" value="UniProtKB-UniRule"/>
</dbReference>
<comment type="subunit">
    <text evidence="3 11">Monomer.</text>
</comment>
<evidence type="ECO:0000256" key="2">
    <source>
        <dbReference type="ARBA" id="ARBA00005594"/>
    </source>
</evidence>
<dbReference type="PRINTS" id="PR01038">
    <property type="entry name" value="TRNASYNTHARG"/>
</dbReference>
<evidence type="ECO:0000256" key="11">
    <source>
        <dbReference type="HAMAP-Rule" id="MF_00123"/>
    </source>
</evidence>
<feature type="short sequence motif" description="'HIGH' region" evidence="11">
    <location>
        <begin position="120"/>
        <end position="130"/>
    </location>
</feature>
<dbReference type="InterPro" id="IPR005148">
    <property type="entry name" value="Arg-tRNA-synth_N"/>
</dbReference>
<evidence type="ECO:0000259" key="13">
    <source>
        <dbReference type="SMART" id="SM00836"/>
    </source>
</evidence>
<keyword evidence="9 11" id="KW-0030">Aminoacyl-tRNA synthetase</keyword>
<dbReference type="HAMAP" id="MF_00123">
    <property type="entry name" value="Arg_tRNA_synth"/>
    <property type="match status" value="1"/>
</dbReference>
<dbReference type="InterPro" id="IPR001278">
    <property type="entry name" value="Arg-tRNA-ligase"/>
</dbReference>
<dbReference type="InterPro" id="IPR014729">
    <property type="entry name" value="Rossmann-like_a/b/a_fold"/>
</dbReference>
<dbReference type="InterPro" id="IPR001412">
    <property type="entry name" value="aa-tRNA-synth_I_CS"/>
</dbReference>
<accession>I2F238</accession>
<dbReference type="SMART" id="SM01016">
    <property type="entry name" value="Arg_tRNA_synt_N"/>
    <property type="match status" value="1"/>
</dbReference>
<evidence type="ECO:0000256" key="6">
    <source>
        <dbReference type="ARBA" id="ARBA00022741"/>
    </source>
</evidence>
<dbReference type="Pfam" id="PF00750">
    <property type="entry name" value="tRNA-synt_1d"/>
    <property type="match status" value="1"/>
</dbReference>
<feature type="domain" description="Arginyl tRNA synthetase N-terminal" evidence="14">
    <location>
        <begin position="4"/>
        <end position="86"/>
    </location>
</feature>
<dbReference type="HOGENOM" id="CLU_006406_0_1_0"/>
<dbReference type="SUPFAM" id="SSF55190">
    <property type="entry name" value="Arginyl-tRNA synthetase (ArgRS), N-terminal 'additional' domain"/>
    <property type="match status" value="1"/>
</dbReference>
<dbReference type="RefSeq" id="WP_014730149.1">
    <property type="nucleotide sequence ID" value="NC_017934.1"/>
</dbReference>
<dbReference type="PANTHER" id="PTHR11956:SF5">
    <property type="entry name" value="ARGININE--TRNA LIGASE, CYTOPLASMIC"/>
    <property type="match status" value="1"/>
</dbReference>
<dbReference type="FunFam" id="1.10.730.10:FF:000008">
    <property type="entry name" value="Arginine--tRNA ligase"/>
    <property type="match status" value="1"/>
</dbReference>
<dbReference type="Proteomes" id="UP000002881">
    <property type="component" value="Chromosome"/>
</dbReference>
<evidence type="ECO:0000256" key="5">
    <source>
        <dbReference type="ARBA" id="ARBA00022598"/>
    </source>
</evidence>
<keyword evidence="7 11" id="KW-0067">ATP-binding</keyword>
<comment type="catalytic activity">
    <reaction evidence="10 11">
        <text>tRNA(Arg) + L-arginine + ATP = L-arginyl-tRNA(Arg) + AMP + diphosphate</text>
        <dbReference type="Rhea" id="RHEA:20301"/>
        <dbReference type="Rhea" id="RHEA-COMP:9658"/>
        <dbReference type="Rhea" id="RHEA-COMP:9673"/>
        <dbReference type="ChEBI" id="CHEBI:30616"/>
        <dbReference type="ChEBI" id="CHEBI:32682"/>
        <dbReference type="ChEBI" id="CHEBI:33019"/>
        <dbReference type="ChEBI" id="CHEBI:78442"/>
        <dbReference type="ChEBI" id="CHEBI:78513"/>
        <dbReference type="ChEBI" id="CHEBI:456215"/>
        <dbReference type="EC" id="6.1.1.19"/>
    </reaction>
</comment>
<evidence type="ECO:0000256" key="10">
    <source>
        <dbReference type="ARBA" id="ARBA00049339"/>
    </source>
</evidence>
<dbReference type="Pfam" id="PF05746">
    <property type="entry name" value="DALR_1"/>
    <property type="match status" value="1"/>
</dbReference>